<evidence type="ECO:0000256" key="3">
    <source>
        <dbReference type="ARBA" id="ARBA00022722"/>
    </source>
</evidence>
<dbReference type="Gene3D" id="3.30.70.270">
    <property type="match status" value="1"/>
</dbReference>
<dbReference type="InterPro" id="IPR043502">
    <property type="entry name" value="DNA/RNA_pol_sf"/>
</dbReference>
<evidence type="ECO:0000256" key="1">
    <source>
        <dbReference type="ARBA" id="ARBA00022679"/>
    </source>
</evidence>
<dbReference type="CDD" id="cd09274">
    <property type="entry name" value="RNase_HI_RT_Ty3"/>
    <property type="match status" value="1"/>
</dbReference>
<organism evidence="8 9">
    <name type="scientific">Solanum verrucosum</name>
    <dbReference type="NCBI Taxonomy" id="315347"/>
    <lineage>
        <taxon>Eukaryota</taxon>
        <taxon>Viridiplantae</taxon>
        <taxon>Streptophyta</taxon>
        <taxon>Embryophyta</taxon>
        <taxon>Tracheophyta</taxon>
        <taxon>Spermatophyta</taxon>
        <taxon>Magnoliopsida</taxon>
        <taxon>eudicotyledons</taxon>
        <taxon>Gunneridae</taxon>
        <taxon>Pentapetalae</taxon>
        <taxon>asterids</taxon>
        <taxon>lamiids</taxon>
        <taxon>Solanales</taxon>
        <taxon>Solanaceae</taxon>
        <taxon>Solanoideae</taxon>
        <taxon>Solaneae</taxon>
        <taxon>Solanum</taxon>
    </lineage>
</organism>
<evidence type="ECO:0000313" key="8">
    <source>
        <dbReference type="EMBL" id="WMV30217.1"/>
    </source>
</evidence>
<evidence type="ECO:0000256" key="5">
    <source>
        <dbReference type="ARBA" id="ARBA00022801"/>
    </source>
</evidence>
<dbReference type="PANTHER" id="PTHR37984">
    <property type="entry name" value="PROTEIN CBG26694"/>
    <property type="match status" value="1"/>
</dbReference>
<accession>A0AAF0TRJ2</accession>
<dbReference type="Gene3D" id="3.10.10.10">
    <property type="entry name" value="HIV Type 1 Reverse Transcriptase, subunit A, domain 1"/>
    <property type="match status" value="2"/>
</dbReference>
<evidence type="ECO:0000256" key="2">
    <source>
        <dbReference type="ARBA" id="ARBA00022695"/>
    </source>
</evidence>
<dbReference type="GO" id="GO:0003964">
    <property type="term" value="F:RNA-directed DNA polymerase activity"/>
    <property type="evidence" value="ECO:0007669"/>
    <property type="project" value="UniProtKB-KW"/>
</dbReference>
<dbReference type="Proteomes" id="UP001234989">
    <property type="component" value="Chromosome 5"/>
</dbReference>
<keyword evidence="3" id="KW-0540">Nuclease</keyword>
<protein>
    <recommendedName>
        <fullName evidence="7">Reverse transcriptase RNase H-like domain-containing protein</fullName>
    </recommendedName>
</protein>
<dbReference type="GO" id="GO:0016787">
    <property type="term" value="F:hydrolase activity"/>
    <property type="evidence" value="ECO:0007669"/>
    <property type="project" value="UniProtKB-KW"/>
</dbReference>
<dbReference type="Pfam" id="PF17917">
    <property type="entry name" value="RT_RNaseH"/>
    <property type="match status" value="1"/>
</dbReference>
<dbReference type="InterPro" id="IPR043128">
    <property type="entry name" value="Rev_trsase/Diguanyl_cyclase"/>
</dbReference>
<dbReference type="GO" id="GO:0004519">
    <property type="term" value="F:endonuclease activity"/>
    <property type="evidence" value="ECO:0007669"/>
    <property type="project" value="UniProtKB-KW"/>
</dbReference>
<sequence>MDRLASCYATVDCRTKMVHFHFPKEAVLEWKSNIGVPRGKFISYLKAKKMMSKGYICYLVRVKNRDVESPTLQSIPLVIEFPDVFPEDLPSLPPEQEVEFSIDVIPNTQPISIPPYRMTPAELRELKEQLKDLLEKGFIRPSMSPWGVPVLFLQGARCFSKIDLRSGYHQVRVKDKDIPKTAFRTRQLRPHEKNYPTHDLQLAAVVFALKIWCHYLYGVHVDIYIDHKSLQYIFKQKDLNLRQRRWLELLNDYDIIILNHPGKANIVADALSHKIMASTCGQSMERQGITKDLCQLASLGVCLLESSDEGVVVQNAAESSLVVEVKEKQYTDLILLQLKENVL</sequence>
<evidence type="ECO:0000259" key="7">
    <source>
        <dbReference type="Pfam" id="PF17917"/>
    </source>
</evidence>
<dbReference type="SUPFAM" id="SSF56672">
    <property type="entry name" value="DNA/RNA polymerases"/>
    <property type="match status" value="1"/>
</dbReference>
<keyword evidence="5" id="KW-0378">Hydrolase</keyword>
<keyword evidence="4" id="KW-0255">Endonuclease</keyword>
<dbReference type="InterPro" id="IPR041373">
    <property type="entry name" value="RT_RNaseH"/>
</dbReference>
<reference evidence="8" key="1">
    <citation type="submission" date="2023-08" db="EMBL/GenBank/DDBJ databases">
        <title>A de novo genome assembly of Solanum verrucosum Schlechtendal, a Mexican diploid species geographically isolated from the other diploid A-genome species in potato relatives.</title>
        <authorList>
            <person name="Hosaka K."/>
        </authorList>
    </citation>
    <scope>NUCLEOTIDE SEQUENCE</scope>
    <source>
        <tissue evidence="8">Young leaves</tissue>
    </source>
</reference>
<evidence type="ECO:0000313" key="9">
    <source>
        <dbReference type="Proteomes" id="UP001234989"/>
    </source>
</evidence>
<gene>
    <name evidence="8" type="ORF">MTR67_023602</name>
</gene>
<keyword evidence="1" id="KW-0808">Transferase</keyword>
<keyword evidence="6" id="KW-0695">RNA-directed DNA polymerase</keyword>
<dbReference type="InterPro" id="IPR050951">
    <property type="entry name" value="Retrovirus_Pol_polyprotein"/>
</dbReference>
<dbReference type="AlphaFoldDB" id="A0AAF0TRJ2"/>
<evidence type="ECO:0000256" key="6">
    <source>
        <dbReference type="ARBA" id="ARBA00022918"/>
    </source>
</evidence>
<keyword evidence="2" id="KW-0548">Nucleotidyltransferase</keyword>
<evidence type="ECO:0000256" key="4">
    <source>
        <dbReference type="ARBA" id="ARBA00022759"/>
    </source>
</evidence>
<feature type="domain" description="Reverse transcriptase RNase H-like" evidence="7">
    <location>
        <begin position="181"/>
        <end position="253"/>
    </location>
</feature>
<dbReference type="EMBL" id="CP133616">
    <property type="protein sequence ID" value="WMV30217.1"/>
    <property type="molecule type" value="Genomic_DNA"/>
</dbReference>
<proteinExistence type="predicted"/>
<dbReference type="PANTHER" id="PTHR37984:SF5">
    <property type="entry name" value="PROTEIN NYNRIN-LIKE"/>
    <property type="match status" value="1"/>
</dbReference>
<keyword evidence="9" id="KW-1185">Reference proteome</keyword>
<name>A0AAF0TRJ2_SOLVR</name>